<name>A0A9P3LH12_9APHY</name>
<reference evidence="2 3" key="1">
    <citation type="submission" date="2021-08" db="EMBL/GenBank/DDBJ databases">
        <title>Draft Genome Sequence of Phanerochaete sordida strain YK-624.</title>
        <authorList>
            <person name="Mori T."/>
            <person name="Dohra H."/>
            <person name="Suzuki T."/>
            <person name="Kawagishi H."/>
            <person name="Hirai H."/>
        </authorList>
    </citation>
    <scope>NUCLEOTIDE SEQUENCE [LARGE SCALE GENOMIC DNA]</scope>
    <source>
        <strain evidence="2 3">YK-624</strain>
    </source>
</reference>
<evidence type="ECO:0000256" key="1">
    <source>
        <dbReference type="SAM" id="MobiDB-lite"/>
    </source>
</evidence>
<protein>
    <submittedName>
        <fullName evidence="2">Uncharacterized protein</fullName>
    </submittedName>
</protein>
<keyword evidence="3" id="KW-1185">Reference proteome</keyword>
<gene>
    <name evidence="2" type="ORF">PsYK624_103770</name>
</gene>
<feature type="compositionally biased region" description="Acidic residues" evidence="1">
    <location>
        <begin position="24"/>
        <end position="38"/>
    </location>
</feature>
<dbReference type="Proteomes" id="UP000703269">
    <property type="component" value="Unassembled WGS sequence"/>
</dbReference>
<evidence type="ECO:0000313" key="3">
    <source>
        <dbReference type="Proteomes" id="UP000703269"/>
    </source>
</evidence>
<dbReference type="EMBL" id="BPQB01000038">
    <property type="protein sequence ID" value="GJE94209.1"/>
    <property type="molecule type" value="Genomic_DNA"/>
</dbReference>
<comment type="caution">
    <text evidence="2">The sequence shown here is derived from an EMBL/GenBank/DDBJ whole genome shotgun (WGS) entry which is preliminary data.</text>
</comment>
<feature type="compositionally biased region" description="Basic and acidic residues" evidence="1">
    <location>
        <begin position="1"/>
        <end position="23"/>
    </location>
</feature>
<evidence type="ECO:0000313" key="2">
    <source>
        <dbReference type="EMBL" id="GJE94209.1"/>
    </source>
</evidence>
<sequence length="65" mass="7223">MWGRAQRRDNALDGDRNDGVKEAGDEDEDAVEDEDGDADAPVANRRLICPALCRVKWSHVILCGR</sequence>
<proteinExistence type="predicted"/>
<organism evidence="2 3">
    <name type="scientific">Phanerochaete sordida</name>
    <dbReference type="NCBI Taxonomy" id="48140"/>
    <lineage>
        <taxon>Eukaryota</taxon>
        <taxon>Fungi</taxon>
        <taxon>Dikarya</taxon>
        <taxon>Basidiomycota</taxon>
        <taxon>Agaricomycotina</taxon>
        <taxon>Agaricomycetes</taxon>
        <taxon>Polyporales</taxon>
        <taxon>Phanerochaetaceae</taxon>
        <taxon>Phanerochaete</taxon>
    </lineage>
</organism>
<accession>A0A9P3LH12</accession>
<dbReference type="AlphaFoldDB" id="A0A9P3LH12"/>
<feature type="region of interest" description="Disordered" evidence="1">
    <location>
        <begin position="1"/>
        <end position="40"/>
    </location>
</feature>